<sequence>MNHPRWRCRECGERLYEHIEGDYQCVNCGRRYDPEQLDENAT</sequence>
<dbReference type="STRING" id="543526.Htur_2300"/>
<dbReference type="KEGG" id="htu:Htur_2300"/>
<dbReference type="HOGENOM" id="CLU_3245447_0_0_2"/>
<dbReference type="Proteomes" id="UP000001903">
    <property type="component" value="Chromosome"/>
</dbReference>
<evidence type="ECO:0000313" key="1">
    <source>
        <dbReference type="EMBL" id="ADB61180.1"/>
    </source>
</evidence>
<keyword evidence="2" id="KW-1185">Reference proteome</keyword>
<organism evidence="1 2">
    <name type="scientific">Haloterrigena turkmenica (strain ATCC 51198 / DSM 5511 / JCM 9101 / NCIMB 13204 / VKM B-1734 / 4k)</name>
    <name type="common">Halococcus turkmenicus</name>
    <dbReference type="NCBI Taxonomy" id="543526"/>
    <lineage>
        <taxon>Archaea</taxon>
        <taxon>Methanobacteriati</taxon>
        <taxon>Methanobacteriota</taxon>
        <taxon>Stenosarchaea group</taxon>
        <taxon>Halobacteria</taxon>
        <taxon>Halobacteriales</taxon>
        <taxon>Natrialbaceae</taxon>
        <taxon>Haloterrigena</taxon>
    </lineage>
</organism>
<dbReference type="AlphaFoldDB" id="D2RUK8"/>
<gene>
    <name evidence="1" type="ordered locus">Htur_2300</name>
</gene>
<evidence type="ECO:0000313" key="2">
    <source>
        <dbReference type="Proteomes" id="UP000001903"/>
    </source>
</evidence>
<dbReference type="eggNOG" id="arCOG10754">
    <property type="taxonomic scope" value="Archaea"/>
</dbReference>
<dbReference type="EMBL" id="CP001860">
    <property type="protein sequence ID" value="ADB61180.1"/>
    <property type="molecule type" value="Genomic_DNA"/>
</dbReference>
<dbReference type="RefSeq" id="WP_012943464.1">
    <property type="nucleotide sequence ID" value="NC_013743.1"/>
</dbReference>
<name>D2RUK8_HALTV</name>
<reference evidence="1 2" key="1">
    <citation type="journal article" date="2010" name="Stand. Genomic Sci.">
        <title>Complete genome sequence of Haloterrigena turkmenica type strain (4k).</title>
        <authorList>
            <person name="Saunders E."/>
            <person name="Tindall B.J."/>
            <person name="Fahnrich R."/>
            <person name="Lapidus A."/>
            <person name="Copeland A."/>
            <person name="Del Rio T.G."/>
            <person name="Lucas S."/>
            <person name="Chen F."/>
            <person name="Tice H."/>
            <person name="Cheng J.F."/>
            <person name="Han C."/>
            <person name="Detter J.C."/>
            <person name="Bruce D."/>
            <person name="Goodwin L."/>
            <person name="Chain P."/>
            <person name="Pitluck S."/>
            <person name="Pati A."/>
            <person name="Ivanova N."/>
            <person name="Mavromatis K."/>
            <person name="Chen A."/>
            <person name="Palaniappan K."/>
            <person name="Land M."/>
            <person name="Hauser L."/>
            <person name="Chang Y.J."/>
            <person name="Jeffries C.D."/>
            <person name="Brettin T."/>
            <person name="Rohde M."/>
            <person name="Goker M."/>
            <person name="Bristow J."/>
            <person name="Eisen J.A."/>
            <person name="Markowitz V."/>
            <person name="Hugenholtz P."/>
            <person name="Klenk H.P."/>
            <person name="Kyrpides N.C."/>
        </authorList>
    </citation>
    <scope>NUCLEOTIDE SEQUENCE [LARGE SCALE GENOMIC DNA]</scope>
    <source>
        <strain evidence="2">ATCC 51198 / DSM 5511 / JCM 9101 / NCIMB 13204 / VKM B-1734 / 4k</strain>
    </source>
</reference>
<dbReference type="GeneID" id="75736083"/>
<proteinExistence type="predicted"/>
<protein>
    <submittedName>
        <fullName evidence="1">Uncharacterized protein</fullName>
    </submittedName>
</protein>
<accession>D2RUK8</accession>